<dbReference type="Gene3D" id="1.10.10.10">
    <property type="entry name" value="Winged helix-like DNA-binding domain superfamily/Winged helix DNA-binding domain"/>
    <property type="match status" value="1"/>
</dbReference>
<name>A0ABV9B5W2_9ACTN</name>
<keyword evidence="5 6" id="KW-0804">Transcription</keyword>
<dbReference type="RefSeq" id="WP_381179541.1">
    <property type="nucleotide sequence ID" value="NZ_JBHSFK010000059.1"/>
</dbReference>
<organism evidence="9 10">
    <name type="scientific">Streptomyces vulcanius</name>
    <dbReference type="NCBI Taxonomy" id="1441876"/>
    <lineage>
        <taxon>Bacteria</taxon>
        <taxon>Bacillati</taxon>
        <taxon>Actinomycetota</taxon>
        <taxon>Actinomycetes</taxon>
        <taxon>Kitasatosporales</taxon>
        <taxon>Streptomycetaceae</taxon>
        <taxon>Streptomyces</taxon>
    </lineage>
</organism>
<evidence type="ECO:0000313" key="10">
    <source>
        <dbReference type="Proteomes" id="UP001595839"/>
    </source>
</evidence>
<evidence type="ECO:0000256" key="1">
    <source>
        <dbReference type="ARBA" id="ARBA00010641"/>
    </source>
</evidence>
<dbReference type="NCBIfam" id="TIGR02937">
    <property type="entry name" value="sigma70-ECF"/>
    <property type="match status" value="1"/>
</dbReference>
<dbReference type="NCBIfam" id="TIGR02947">
    <property type="entry name" value="SigH_actino"/>
    <property type="match status" value="1"/>
</dbReference>
<feature type="domain" description="RNA polymerase sigma-70 region 2" evidence="7">
    <location>
        <begin position="30"/>
        <end position="89"/>
    </location>
</feature>
<dbReference type="Proteomes" id="UP001595839">
    <property type="component" value="Unassembled WGS sequence"/>
</dbReference>
<dbReference type="Pfam" id="PF08281">
    <property type="entry name" value="Sigma70_r4_2"/>
    <property type="match status" value="1"/>
</dbReference>
<dbReference type="EMBL" id="JBHSFK010000059">
    <property type="protein sequence ID" value="MFC4507653.1"/>
    <property type="molecule type" value="Genomic_DNA"/>
</dbReference>
<dbReference type="InterPro" id="IPR039425">
    <property type="entry name" value="RNA_pol_sigma-70-like"/>
</dbReference>
<keyword evidence="4 6" id="KW-0238">DNA-binding</keyword>
<dbReference type="InterPro" id="IPR014284">
    <property type="entry name" value="RNA_pol_sigma-70_dom"/>
</dbReference>
<gene>
    <name evidence="9" type="ORF">ACFPIH_51000</name>
</gene>
<evidence type="ECO:0000259" key="7">
    <source>
        <dbReference type="Pfam" id="PF04542"/>
    </source>
</evidence>
<dbReference type="InterPro" id="IPR013249">
    <property type="entry name" value="RNA_pol_sigma70_r4_t2"/>
</dbReference>
<evidence type="ECO:0000256" key="6">
    <source>
        <dbReference type="RuleBase" id="RU000716"/>
    </source>
</evidence>
<protein>
    <recommendedName>
        <fullName evidence="6">RNA polymerase sigma factor</fullName>
    </recommendedName>
</protein>
<comment type="similarity">
    <text evidence="1 6">Belongs to the sigma-70 factor family. ECF subfamily.</text>
</comment>
<keyword evidence="3 6" id="KW-0731">Sigma factor</keyword>
<feature type="domain" description="RNA polymerase sigma factor 70 region 4 type 2" evidence="8">
    <location>
        <begin position="132"/>
        <end position="182"/>
    </location>
</feature>
<evidence type="ECO:0000256" key="4">
    <source>
        <dbReference type="ARBA" id="ARBA00023125"/>
    </source>
</evidence>
<reference evidence="10" key="1">
    <citation type="journal article" date="2019" name="Int. J. Syst. Evol. Microbiol.">
        <title>The Global Catalogue of Microorganisms (GCM) 10K type strain sequencing project: providing services to taxonomists for standard genome sequencing and annotation.</title>
        <authorList>
            <consortium name="The Broad Institute Genomics Platform"/>
            <consortium name="The Broad Institute Genome Sequencing Center for Infectious Disease"/>
            <person name="Wu L."/>
            <person name="Ma J."/>
        </authorList>
    </citation>
    <scope>NUCLEOTIDE SEQUENCE [LARGE SCALE GENOMIC DNA]</scope>
    <source>
        <strain evidence="10">CGMCC 4.7177</strain>
    </source>
</reference>
<dbReference type="InterPro" id="IPR013325">
    <property type="entry name" value="RNA_pol_sigma_r2"/>
</dbReference>
<dbReference type="PROSITE" id="PS01063">
    <property type="entry name" value="SIGMA70_ECF"/>
    <property type="match status" value="1"/>
</dbReference>
<evidence type="ECO:0000313" key="9">
    <source>
        <dbReference type="EMBL" id="MFC4507653.1"/>
    </source>
</evidence>
<dbReference type="InterPro" id="IPR013324">
    <property type="entry name" value="RNA_pol_sigma_r3/r4-like"/>
</dbReference>
<keyword evidence="10" id="KW-1185">Reference proteome</keyword>
<evidence type="ECO:0000256" key="3">
    <source>
        <dbReference type="ARBA" id="ARBA00023082"/>
    </source>
</evidence>
<evidence type="ECO:0000256" key="5">
    <source>
        <dbReference type="ARBA" id="ARBA00023163"/>
    </source>
</evidence>
<dbReference type="SUPFAM" id="SSF88659">
    <property type="entry name" value="Sigma3 and sigma4 domains of RNA polymerase sigma factors"/>
    <property type="match status" value="1"/>
</dbReference>
<dbReference type="PANTHER" id="PTHR43133:SF59">
    <property type="entry name" value="ECF RNA POLYMERASE SIGMA FACTOR SIGR"/>
    <property type="match status" value="1"/>
</dbReference>
<keyword evidence="2 6" id="KW-0805">Transcription regulation</keyword>
<dbReference type="PANTHER" id="PTHR43133">
    <property type="entry name" value="RNA POLYMERASE ECF-TYPE SIGMA FACTO"/>
    <property type="match status" value="1"/>
</dbReference>
<dbReference type="Gene3D" id="1.10.1740.10">
    <property type="match status" value="1"/>
</dbReference>
<dbReference type="SUPFAM" id="SSF88946">
    <property type="entry name" value="Sigma2 domain of RNA polymerase sigma factors"/>
    <property type="match status" value="1"/>
</dbReference>
<dbReference type="InterPro" id="IPR036388">
    <property type="entry name" value="WH-like_DNA-bd_sf"/>
</dbReference>
<evidence type="ECO:0000256" key="2">
    <source>
        <dbReference type="ARBA" id="ARBA00023015"/>
    </source>
</evidence>
<proteinExistence type="inferred from homology"/>
<comment type="caution">
    <text evidence="9">The sequence shown here is derived from an EMBL/GenBank/DDBJ whole genome shotgun (WGS) entry which is preliminary data.</text>
</comment>
<sequence length="204" mass="22888">MTDMTTAPAAETDAQRSARFERDALALRLPLYAQAMRLTRNPADAEDLVQETYARAYRGFQRFHPGTNLRAWLFRILMNTYLTSYRKKQTEPRCTPASDIDDWQLVSVASHTSRGLPSAEAQFMDLVPDPEVSRALMAIPDGFRVVVYLADVEGLPYEEIADLVGIPAGTVNSRLHRGRRRLRSLLAAHHALTTRAGPPRPTKV</sequence>
<dbReference type="InterPro" id="IPR007627">
    <property type="entry name" value="RNA_pol_sigma70_r2"/>
</dbReference>
<evidence type="ECO:0000259" key="8">
    <source>
        <dbReference type="Pfam" id="PF08281"/>
    </source>
</evidence>
<accession>A0ABV9B5W2</accession>
<dbReference type="Pfam" id="PF04542">
    <property type="entry name" value="Sigma70_r2"/>
    <property type="match status" value="1"/>
</dbReference>
<dbReference type="InterPro" id="IPR000838">
    <property type="entry name" value="RNA_pol_sigma70_ECF_CS"/>
</dbReference>
<dbReference type="InterPro" id="IPR014293">
    <property type="entry name" value="RNA_pol_sigma70_actinobac"/>
</dbReference>